<proteinExistence type="predicted"/>
<name>A0A4Z0P6B0_9BACT</name>
<accession>A0A4Z0P6B0</accession>
<protein>
    <submittedName>
        <fullName evidence="2">Glycosyltransferase family 2 protein</fullName>
    </submittedName>
</protein>
<dbReference type="GO" id="GO:0016758">
    <property type="term" value="F:hexosyltransferase activity"/>
    <property type="evidence" value="ECO:0007669"/>
    <property type="project" value="UniProtKB-ARBA"/>
</dbReference>
<dbReference type="Proteomes" id="UP000298337">
    <property type="component" value="Unassembled WGS sequence"/>
</dbReference>
<feature type="domain" description="Glycosyltransferase 2-like" evidence="1">
    <location>
        <begin position="14"/>
        <end position="187"/>
    </location>
</feature>
<comment type="caution">
    <text evidence="2">The sequence shown here is derived from an EMBL/GenBank/DDBJ whole genome shotgun (WGS) entry which is preliminary data.</text>
</comment>
<dbReference type="InterPro" id="IPR001173">
    <property type="entry name" value="Glyco_trans_2-like"/>
</dbReference>
<dbReference type="OrthoDB" id="786280at2"/>
<dbReference type="AlphaFoldDB" id="A0A4Z0P6B0"/>
<reference evidence="2 3" key="1">
    <citation type="submission" date="2019-04" db="EMBL/GenBank/DDBJ databases">
        <authorList>
            <person name="Feng G."/>
            <person name="Zhang J."/>
            <person name="Zhu H."/>
        </authorList>
    </citation>
    <scope>NUCLEOTIDE SEQUENCE [LARGE SCALE GENOMIC DNA]</scope>
    <source>
        <strain evidence="2 3">92R-1</strain>
    </source>
</reference>
<keyword evidence="3" id="KW-1185">Reference proteome</keyword>
<organism evidence="2 3">
    <name type="scientific">Hymenobacter fodinae</name>
    <dbReference type="NCBI Taxonomy" id="2510796"/>
    <lineage>
        <taxon>Bacteria</taxon>
        <taxon>Pseudomonadati</taxon>
        <taxon>Bacteroidota</taxon>
        <taxon>Cytophagia</taxon>
        <taxon>Cytophagales</taxon>
        <taxon>Hymenobacteraceae</taxon>
        <taxon>Hymenobacter</taxon>
    </lineage>
</organism>
<evidence type="ECO:0000313" key="3">
    <source>
        <dbReference type="Proteomes" id="UP000298337"/>
    </source>
</evidence>
<sequence>MGFKELSKMETGVSIIVCCYNSVPRLPATLRHLAGQIVSKHIPWEVVVVNNNSSDDTASVANKEWEKYNIPVPFKVVEESTPGLSHAREAGMRNSTQELIIFCDDDNWLEPDYVQNAVDIMAANHSIGILGGLNTPIADVEIPSWFHNFSDGYACGPQAAQDGPVDPNRLYITGAGMVIRRKIFAELDAFGFKSQMLDRKGEELSSGGDTELCFATAILGYELYYSSKLRLFHYMDEKRLTWSYLIKLYKGHMKSYYKLLFYKRIYHGTPLNKSWTKETIDRIKKESANNAFAMVYHSYVKDKTTVKDVYNIERINEMEVWKAHFNARNEYKKLISYFCKIEEAAKRKKEENRW</sequence>
<dbReference type="Gene3D" id="3.90.550.10">
    <property type="entry name" value="Spore Coat Polysaccharide Biosynthesis Protein SpsA, Chain A"/>
    <property type="match status" value="1"/>
</dbReference>
<dbReference type="Pfam" id="PF00535">
    <property type="entry name" value="Glycos_transf_2"/>
    <property type="match status" value="1"/>
</dbReference>
<dbReference type="CDD" id="cd00761">
    <property type="entry name" value="Glyco_tranf_GTA_type"/>
    <property type="match status" value="1"/>
</dbReference>
<evidence type="ECO:0000259" key="1">
    <source>
        <dbReference type="Pfam" id="PF00535"/>
    </source>
</evidence>
<dbReference type="SUPFAM" id="SSF53448">
    <property type="entry name" value="Nucleotide-diphospho-sugar transferases"/>
    <property type="match status" value="1"/>
</dbReference>
<keyword evidence="2" id="KW-0808">Transferase</keyword>
<dbReference type="PANTHER" id="PTHR22916">
    <property type="entry name" value="GLYCOSYLTRANSFERASE"/>
    <property type="match status" value="1"/>
</dbReference>
<evidence type="ECO:0000313" key="2">
    <source>
        <dbReference type="EMBL" id="TGE07944.1"/>
    </source>
</evidence>
<dbReference type="EMBL" id="SRLA01000002">
    <property type="protein sequence ID" value="TGE07944.1"/>
    <property type="molecule type" value="Genomic_DNA"/>
</dbReference>
<dbReference type="InterPro" id="IPR029044">
    <property type="entry name" value="Nucleotide-diphossugar_trans"/>
</dbReference>
<gene>
    <name evidence="2" type="ORF">EU556_09360</name>
</gene>